<dbReference type="EMBL" id="GBRH01238729">
    <property type="protein sequence ID" value="JAD59166.1"/>
    <property type="molecule type" value="Transcribed_RNA"/>
</dbReference>
<sequence length="24" mass="2846">MQQMTRLPLECPLDTVSHINHLLR</sequence>
<protein>
    <submittedName>
        <fullName evidence="1">Uncharacterized protein</fullName>
    </submittedName>
</protein>
<dbReference type="AlphaFoldDB" id="A0A0A9B749"/>
<name>A0A0A9B749_ARUDO</name>
<proteinExistence type="predicted"/>
<organism evidence="1">
    <name type="scientific">Arundo donax</name>
    <name type="common">Giant reed</name>
    <name type="synonym">Donax arundinaceus</name>
    <dbReference type="NCBI Taxonomy" id="35708"/>
    <lineage>
        <taxon>Eukaryota</taxon>
        <taxon>Viridiplantae</taxon>
        <taxon>Streptophyta</taxon>
        <taxon>Embryophyta</taxon>
        <taxon>Tracheophyta</taxon>
        <taxon>Spermatophyta</taxon>
        <taxon>Magnoliopsida</taxon>
        <taxon>Liliopsida</taxon>
        <taxon>Poales</taxon>
        <taxon>Poaceae</taxon>
        <taxon>PACMAD clade</taxon>
        <taxon>Arundinoideae</taxon>
        <taxon>Arundineae</taxon>
        <taxon>Arundo</taxon>
    </lineage>
</organism>
<reference evidence="1" key="2">
    <citation type="journal article" date="2015" name="Data Brief">
        <title>Shoot transcriptome of the giant reed, Arundo donax.</title>
        <authorList>
            <person name="Barrero R.A."/>
            <person name="Guerrero F.D."/>
            <person name="Moolhuijzen P."/>
            <person name="Goolsby J.A."/>
            <person name="Tidwell J."/>
            <person name="Bellgard S.E."/>
            <person name="Bellgard M.I."/>
        </authorList>
    </citation>
    <scope>NUCLEOTIDE SEQUENCE</scope>
    <source>
        <tissue evidence="1">Shoot tissue taken approximately 20 cm above the soil surface</tissue>
    </source>
</reference>
<accession>A0A0A9B749</accession>
<evidence type="ECO:0000313" key="1">
    <source>
        <dbReference type="EMBL" id="JAD59166.1"/>
    </source>
</evidence>
<reference evidence="1" key="1">
    <citation type="submission" date="2014-09" db="EMBL/GenBank/DDBJ databases">
        <authorList>
            <person name="Magalhaes I.L.F."/>
            <person name="Oliveira U."/>
            <person name="Santos F.R."/>
            <person name="Vidigal T.H.D.A."/>
            <person name="Brescovit A.D."/>
            <person name="Santos A.J."/>
        </authorList>
    </citation>
    <scope>NUCLEOTIDE SEQUENCE</scope>
    <source>
        <tissue evidence="1">Shoot tissue taken approximately 20 cm above the soil surface</tissue>
    </source>
</reference>